<proteinExistence type="predicted"/>
<dbReference type="PROSITE" id="PS50158">
    <property type="entry name" value="ZF_CCHC"/>
    <property type="match status" value="1"/>
</dbReference>
<evidence type="ECO:0000256" key="1">
    <source>
        <dbReference type="PROSITE-ProRule" id="PRU00047"/>
    </source>
</evidence>
<sequence>MVVAGDGSFQLQTTDIVMGDERKVHLDHFEQLKMHPEDEIDAATDGVSSFCRIEMASKQVGGIGYNILTLDGQFNYLFWEKQSQPSGQYNLQHTGFKRQRSRSLKRRRVQFRVPSPYKRNLKNLVCLRCGKNGHIKKYCRMTIRDANLPQMANVAEHLHSEEEDVFADGL</sequence>
<keyword evidence="4" id="KW-1185">Reference proteome</keyword>
<name>A0A176W6I3_MARPO</name>
<gene>
    <name evidence="3" type="ORF">AXG93_2490s1230</name>
</gene>
<dbReference type="SUPFAM" id="SSF57756">
    <property type="entry name" value="Retrovirus zinc finger-like domains"/>
    <property type="match status" value="1"/>
</dbReference>
<protein>
    <recommendedName>
        <fullName evidence="2">CCHC-type domain-containing protein</fullName>
    </recommendedName>
</protein>
<dbReference type="GO" id="GO:0003676">
    <property type="term" value="F:nucleic acid binding"/>
    <property type="evidence" value="ECO:0007669"/>
    <property type="project" value="InterPro"/>
</dbReference>
<comment type="caution">
    <text evidence="3">The sequence shown here is derived from an EMBL/GenBank/DDBJ whole genome shotgun (WGS) entry which is preliminary data.</text>
</comment>
<reference evidence="3" key="1">
    <citation type="submission" date="2016-03" db="EMBL/GenBank/DDBJ databases">
        <title>Mechanisms controlling the formation of the plant cell surface in tip-growing cells are functionally conserved among land plants.</title>
        <authorList>
            <person name="Honkanen S."/>
            <person name="Jones V.A."/>
            <person name="Morieri G."/>
            <person name="Champion C."/>
            <person name="Hetherington A.J."/>
            <person name="Kelly S."/>
            <person name="Saint-Marcoux D."/>
            <person name="Proust H."/>
            <person name="Prescott H."/>
            <person name="Dolan L."/>
        </authorList>
    </citation>
    <scope>NUCLEOTIDE SEQUENCE [LARGE SCALE GENOMIC DNA]</scope>
    <source>
        <tissue evidence="3">Whole gametophyte</tissue>
    </source>
</reference>
<dbReference type="EMBL" id="LVLJ01001741">
    <property type="protein sequence ID" value="OAE28333.1"/>
    <property type="molecule type" value="Genomic_DNA"/>
</dbReference>
<dbReference type="Proteomes" id="UP000077202">
    <property type="component" value="Unassembled WGS sequence"/>
</dbReference>
<evidence type="ECO:0000313" key="3">
    <source>
        <dbReference type="EMBL" id="OAE28333.1"/>
    </source>
</evidence>
<keyword evidence="1" id="KW-0479">Metal-binding</keyword>
<dbReference type="GO" id="GO:0008270">
    <property type="term" value="F:zinc ion binding"/>
    <property type="evidence" value="ECO:0007669"/>
    <property type="project" value="UniProtKB-KW"/>
</dbReference>
<dbReference type="InterPro" id="IPR036875">
    <property type="entry name" value="Znf_CCHC_sf"/>
</dbReference>
<keyword evidence="1" id="KW-0862">Zinc</keyword>
<keyword evidence="1" id="KW-0863">Zinc-finger</keyword>
<evidence type="ECO:0000313" key="4">
    <source>
        <dbReference type="Proteomes" id="UP000077202"/>
    </source>
</evidence>
<dbReference type="InterPro" id="IPR001878">
    <property type="entry name" value="Znf_CCHC"/>
</dbReference>
<evidence type="ECO:0000259" key="2">
    <source>
        <dbReference type="PROSITE" id="PS50158"/>
    </source>
</evidence>
<organism evidence="3 4">
    <name type="scientific">Marchantia polymorpha subsp. ruderalis</name>
    <dbReference type="NCBI Taxonomy" id="1480154"/>
    <lineage>
        <taxon>Eukaryota</taxon>
        <taxon>Viridiplantae</taxon>
        <taxon>Streptophyta</taxon>
        <taxon>Embryophyta</taxon>
        <taxon>Marchantiophyta</taxon>
        <taxon>Marchantiopsida</taxon>
        <taxon>Marchantiidae</taxon>
        <taxon>Marchantiales</taxon>
        <taxon>Marchantiaceae</taxon>
        <taxon>Marchantia</taxon>
    </lineage>
</organism>
<dbReference type="AlphaFoldDB" id="A0A176W6I3"/>
<accession>A0A176W6I3</accession>
<feature type="domain" description="CCHC-type" evidence="2">
    <location>
        <begin position="126"/>
        <end position="140"/>
    </location>
</feature>